<organism evidence="1 2">
    <name type="scientific">Ordospora colligata OC4</name>
    <dbReference type="NCBI Taxonomy" id="1354746"/>
    <lineage>
        <taxon>Eukaryota</taxon>
        <taxon>Fungi</taxon>
        <taxon>Fungi incertae sedis</taxon>
        <taxon>Microsporidia</taxon>
        <taxon>Ordosporidae</taxon>
        <taxon>Ordospora</taxon>
    </lineage>
</organism>
<dbReference type="InParanoid" id="A0A0B2UKM7"/>
<keyword evidence="2" id="KW-1185">Reference proteome</keyword>
<dbReference type="Proteomes" id="UP000031056">
    <property type="component" value="Unassembled WGS sequence"/>
</dbReference>
<comment type="caution">
    <text evidence="1">The sequence shown here is derived from an EMBL/GenBank/DDBJ whole genome shotgun (WGS) entry which is preliminary data.</text>
</comment>
<evidence type="ECO:0000313" key="1">
    <source>
        <dbReference type="EMBL" id="KHN69597.1"/>
    </source>
</evidence>
<proteinExistence type="predicted"/>
<dbReference type="EMBL" id="JOKQ01000006">
    <property type="protein sequence ID" value="KHN69597.1"/>
    <property type="molecule type" value="Genomic_DNA"/>
</dbReference>
<dbReference type="GeneID" id="26261969"/>
<dbReference type="AlphaFoldDB" id="A0A0B2UKM7"/>
<dbReference type="RefSeq" id="XP_014563639.1">
    <property type="nucleotide sequence ID" value="XM_014708153.1"/>
</dbReference>
<protein>
    <submittedName>
        <fullName evidence="1">Uncharacterized protein</fullName>
    </submittedName>
</protein>
<dbReference type="HOGENOM" id="CLU_1525644_0_0_1"/>
<sequence>MVCSRGYNEHERDFIVNGVKSKDGKVICPGLITKYFVESIIGGWFISNKKIQRIVRKVANVMGYFKSSNYVESIVRYVTEKGQLEYLLNNTSSLGLAKVINVIKNRNELEIAKARLIKHLRNENDGLGRVLNEIKDEGILRELVKKCKEKATLYIISILIETKDYDDLLRTMALVG</sequence>
<dbReference type="VEuPathDB" id="MicrosporidiaDB:M896_060980"/>
<evidence type="ECO:0000313" key="2">
    <source>
        <dbReference type="Proteomes" id="UP000031056"/>
    </source>
</evidence>
<reference evidence="1 2" key="1">
    <citation type="journal article" date="2014" name="MBio">
        <title>The Ordospora colligata genome; evolution of extreme reduction in microsporidia and host-to-parasite horizontal gene transfer.</title>
        <authorList>
            <person name="Pombert J.-F."/>
            <person name="Haag K.L."/>
            <person name="Beidas S."/>
            <person name="Ebert D."/>
            <person name="Keeling P.J."/>
        </authorList>
    </citation>
    <scope>NUCLEOTIDE SEQUENCE [LARGE SCALE GENOMIC DNA]</scope>
    <source>
        <strain evidence="1 2">OC4</strain>
    </source>
</reference>
<name>A0A0B2UKM7_9MICR</name>
<gene>
    <name evidence="1" type="ORF">M896_060980</name>
</gene>
<accession>A0A0B2UKM7</accession>